<dbReference type="Gene3D" id="1.10.3460.10">
    <property type="entry name" value="Chlorophyll a/b binding protein domain"/>
    <property type="match status" value="1"/>
</dbReference>
<dbReference type="SUPFAM" id="SSF103511">
    <property type="entry name" value="Chlorophyll a-b binding protein"/>
    <property type="match status" value="1"/>
</dbReference>
<dbReference type="EMBL" id="LXQD01000098">
    <property type="protein sequence ID" value="RCJ38323.1"/>
    <property type="molecule type" value="Genomic_DNA"/>
</dbReference>
<keyword evidence="3" id="KW-1185">Reference proteome</keyword>
<proteinExistence type="predicted"/>
<evidence type="ECO:0000313" key="3">
    <source>
        <dbReference type="Proteomes" id="UP000252107"/>
    </source>
</evidence>
<keyword evidence="1" id="KW-1133">Transmembrane helix</keyword>
<dbReference type="Pfam" id="PF26394">
    <property type="entry name" value="Psb34"/>
    <property type="match status" value="1"/>
</dbReference>
<keyword evidence="1" id="KW-0472">Membrane</keyword>
<evidence type="ECO:0000256" key="1">
    <source>
        <dbReference type="SAM" id="Phobius"/>
    </source>
</evidence>
<accession>A0A367RRL0</accession>
<evidence type="ECO:0000313" key="2">
    <source>
        <dbReference type="EMBL" id="RCJ38323.1"/>
    </source>
</evidence>
<gene>
    <name evidence="2" type="ORF">A6770_13300</name>
</gene>
<protein>
    <submittedName>
        <fullName evidence="2">High light inducible protein</fullName>
    </submittedName>
</protein>
<organism evidence="2 3">
    <name type="scientific">Nostoc minutum NIES-26</name>
    <dbReference type="NCBI Taxonomy" id="1844469"/>
    <lineage>
        <taxon>Bacteria</taxon>
        <taxon>Bacillati</taxon>
        <taxon>Cyanobacteriota</taxon>
        <taxon>Cyanophyceae</taxon>
        <taxon>Nostocales</taxon>
        <taxon>Nostocaceae</taxon>
        <taxon>Nostoc</taxon>
    </lineage>
</organism>
<comment type="caution">
    <text evidence="2">The sequence shown here is derived from an EMBL/GenBank/DDBJ whole genome shotgun (WGS) entry which is preliminary data.</text>
</comment>
<sequence length="71" mass="7695">MRTNNSIVDDQGLMNNFAIEPKVYVDEQGDRTGFTPYAELLNGRLAMIGFVSLIALEILTGHSVLGLLAGL</sequence>
<dbReference type="Proteomes" id="UP000252107">
    <property type="component" value="Unassembled WGS sequence"/>
</dbReference>
<dbReference type="InterPro" id="IPR048028">
    <property type="entry name" value="Psb34-like"/>
</dbReference>
<dbReference type="AlphaFoldDB" id="A0A367RRL0"/>
<name>A0A367RRL0_9NOSO</name>
<keyword evidence="1" id="KW-0812">Transmembrane</keyword>
<feature type="transmembrane region" description="Helical" evidence="1">
    <location>
        <begin position="45"/>
        <end position="69"/>
    </location>
</feature>
<reference evidence="2" key="1">
    <citation type="submission" date="2016-04" db="EMBL/GenBank/DDBJ databases">
        <authorList>
            <person name="Tabuchi Yagui T.R."/>
        </authorList>
    </citation>
    <scope>NUCLEOTIDE SEQUENCE [LARGE SCALE GENOMIC DNA]</scope>
    <source>
        <strain evidence="2">NIES-26</strain>
    </source>
</reference>